<evidence type="ECO:0000313" key="3">
    <source>
        <dbReference type="Proteomes" id="UP000005222"/>
    </source>
</evidence>
<dbReference type="InParanoid" id="G8YUT1"/>
<name>G8YUT1_PICSO</name>
<keyword evidence="3" id="KW-1185">Reference proteome</keyword>
<proteinExistence type="predicted"/>
<dbReference type="HOGENOM" id="CLU_1027162_0_0_1"/>
<feature type="compositionally biased region" description="Basic residues" evidence="1">
    <location>
        <begin position="146"/>
        <end position="166"/>
    </location>
</feature>
<gene>
    <name evidence="2" type="primary">Piso0_000201</name>
    <name evidence="2" type="ORF">GNLVRS01_PISO0A04158g</name>
</gene>
<protein>
    <submittedName>
        <fullName evidence="2">Piso0_000201 protein</fullName>
    </submittedName>
</protein>
<sequence>MIDFCGYPAFTIQGQNSGLFDFPRRSLFDDILSTQMIREAEYQRQKQLERERIKMLREMQPLVRELEDANKFQVQLFKRRGSFAGYEVKILRDRDGSHRLKLTGNSDGFEREYYVDPRFIDSKNIDWKWFQEENILILTIKKTKRHSHLRRERKHKDASRSRRRASKTPVRTEEDERGPVAEERVFREEPSLDKSAEKQKDSDSSVYEEALSDLTSSTEPIADSSSDLSADSGSESSSDDHKRSPVVKHKPTIEEVEDEEFVLLRKNALTA</sequence>
<reference evidence="2 3" key="1">
    <citation type="journal article" date="2012" name="G3 (Bethesda)">
        <title>Pichia sorbitophila, an interspecies yeast hybrid reveals early steps of genome resolution following polyploidization.</title>
        <authorList>
            <person name="Leh Louis V."/>
            <person name="Despons L."/>
            <person name="Friedrich A."/>
            <person name="Martin T."/>
            <person name="Durrens P."/>
            <person name="Casaregola S."/>
            <person name="Neuveglise C."/>
            <person name="Fairhead C."/>
            <person name="Marck C."/>
            <person name="Cruz J.A."/>
            <person name="Straub M.L."/>
            <person name="Kugler V."/>
            <person name="Sacerdot C."/>
            <person name="Uzunov Z."/>
            <person name="Thierry A."/>
            <person name="Weiss S."/>
            <person name="Bleykasten C."/>
            <person name="De Montigny J."/>
            <person name="Jacques N."/>
            <person name="Jung P."/>
            <person name="Lemaire M."/>
            <person name="Mallet S."/>
            <person name="Morel G."/>
            <person name="Richard G.F."/>
            <person name="Sarkar A."/>
            <person name="Savel G."/>
            <person name="Schacherer J."/>
            <person name="Seret M.L."/>
            <person name="Talla E."/>
            <person name="Samson G."/>
            <person name="Jubin C."/>
            <person name="Poulain J."/>
            <person name="Vacherie B."/>
            <person name="Barbe V."/>
            <person name="Pelletier E."/>
            <person name="Sherman D.J."/>
            <person name="Westhof E."/>
            <person name="Weissenbach J."/>
            <person name="Baret P.V."/>
            <person name="Wincker P."/>
            <person name="Gaillardin C."/>
            <person name="Dujon B."/>
            <person name="Souciet J.L."/>
        </authorList>
    </citation>
    <scope>NUCLEOTIDE SEQUENCE [LARGE SCALE GENOMIC DNA]</scope>
    <source>
        <strain evidence="3">ATCC MYA-4447 / BCRC 22081 / CBS 7064 / NBRC 10061 / NRRL Y-12695</strain>
    </source>
</reference>
<evidence type="ECO:0000313" key="2">
    <source>
        <dbReference type="EMBL" id="CCE72614.1"/>
    </source>
</evidence>
<evidence type="ECO:0000256" key="1">
    <source>
        <dbReference type="SAM" id="MobiDB-lite"/>
    </source>
</evidence>
<feature type="compositionally biased region" description="Low complexity" evidence="1">
    <location>
        <begin position="223"/>
        <end position="236"/>
    </location>
</feature>
<dbReference type="OMA" id="NSRNEHA"/>
<organism evidence="2 3">
    <name type="scientific">Pichia sorbitophila (strain ATCC MYA-4447 / BCRC 22081 / CBS 7064 / NBRC 10061 / NRRL Y-12695)</name>
    <name type="common">Hybrid yeast</name>
    <dbReference type="NCBI Taxonomy" id="559304"/>
    <lineage>
        <taxon>Eukaryota</taxon>
        <taxon>Fungi</taxon>
        <taxon>Dikarya</taxon>
        <taxon>Ascomycota</taxon>
        <taxon>Saccharomycotina</taxon>
        <taxon>Pichiomycetes</taxon>
        <taxon>Debaryomycetaceae</taxon>
        <taxon>Millerozyma</taxon>
    </lineage>
</organism>
<feature type="region of interest" description="Disordered" evidence="1">
    <location>
        <begin position="146"/>
        <end position="256"/>
    </location>
</feature>
<dbReference type="EMBL" id="FO082059">
    <property type="protein sequence ID" value="CCE72614.1"/>
    <property type="molecule type" value="Genomic_DNA"/>
</dbReference>
<dbReference type="OrthoDB" id="4093878at2759"/>
<dbReference type="eggNOG" id="ENOG502S0RT">
    <property type="taxonomic scope" value="Eukaryota"/>
</dbReference>
<accession>G8YUT1</accession>
<dbReference type="Proteomes" id="UP000005222">
    <property type="component" value="Chromosome A"/>
</dbReference>
<dbReference type="AlphaFoldDB" id="G8YUT1"/>
<feature type="compositionally biased region" description="Basic and acidic residues" evidence="1">
    <location>
        <begin position="170"/>
        <end position="203"/>
    </location>
</feature>